<dbReference type="PANTHER" id="PTHR15045">
    <property type="entry name" value="FUCOSE-1-PHOSPHATE GUANYLYLTRANSFERASE"/>
    <property type="match status" value="1"/>
</dbReference>
<reference evidence="4 5" key="1">
    <citation type="submission" date="2021-06" db="EMBL/GenBank/DDBJ databases">
        <title>Caerostris extrusa draft genome.</title>
        <authorList>
            <person name="Kono N."/>
            <person name="Arakawa K."/>
        </authorList>
    </citation>
    <scope>NUCLEOTIDE SEQUENCE [LARGE SCALE GENOMIC DNA]</scope>
</reference>
<dbReference type="EMBL" id="BPLR01020904">
    <property type="protein sequence ID" value="GIX83803.1"/>
    <property type="molecule type" value="Genomic_DNA"/>
</dbReference>
<dbReference type="PANTHER" id="PTHR15045:SF1">
    <property type="entry name" value="FUCOSE-1-PHOSPHATE GUANYLYLTRANSFERASE"/>
    <property type="match status" value="1"/>
</dbReference>
<dbReference type="GO" id="GO:0042350">
    <property type="term" value="P:GDP-L-fucose biosynthetic process"/>
    <property type="evidence" value="ECO:0007669"/>
    <property type="project" value="UniProtKB-ARBA"/>
</dbReference>
<dbReference type="GO" id="GO:0000166">
    <property type="term" value="F:nucleotide binding"/>
    <property type="evidence" value="ECO:0007669"/>
    <property type="project" value="UniProtKB-KW"/>
</dbReference>
<comment type="caution">
    <text evidence="4">The sequence shown here is derived from an EMBL/GenBank/DDBJ whole genome shotgun (WGS) entry which is preliminary data.</text>
</comment>
<dbReference type="AlphaFoldDB" id="A0AAV4NGM6"/>
<name>A0AAV4NGM6_CAEEX</name>
<evidence type="ECO:0000259" key="3">
    <source>
        <dbReference type="Pfam" id="PF07959"/>
    </source>
</evidence>
<dbReference type="GO" id="GO:0016779">
    <property type="term" value="F:nucleotidyltransferase activity"/>
    <property type="evidence" value="ECO:0007669"/>
    <property type="project" value="UniProtKB-KW"/>
</dbReference>
<dbReference type="Pfam" id="PF07959">
    <property type="entry name" value="Fucose_pyrophosphorylase"/>
    <property type="match status" value="1"/>
</dbReference>
<gene>
    <name evidence="4" type="primary">Fpgt</name>
    <name evidence="4" type="ORF">CEXT_337241</name>
</gene>
<proteinExistence type="predicted"/>
<keyword evidence="5" id="KW-1185">Reference proteome</keyword>
<accession>A0AAV4NGM6</accession>
<protein>
    <submittedName>
        <fullName evidence="4">Fucose-1-phosphate guanylyltransferase</fullName>
    </submittedName>
</protein>
<evidence type="ECO:0000256" key="2">
    <source>
        <dbReference type="ARBA" id="ARBA00022741"/>
    </source>
</evidence>
<dbReference type="InterPro" id="IPR012887">
    <property type="entry name" value="GDP_fucose_pyrophosphorylase"/>
</dbReference>
<evidence type="ECO:0000256" key="1">
    <source>
        <dbReference type="ARBA" id="ARBA00022679"/>
    </source>
</evidence>
<evidence type="ECO:0000313" key="5">
    <source>
        <dbReference type="Proteomes" id="UP001054945"/>
    </source>
</evidence>
<organism evidence="4 5">
    <name type="scientific">Caerostris extrusa</name>
    <name type="common">Bark spider</name>
    <name type="synonym">Caerostris bankana</name>
    <dbReference type="NCBI Taxonomy" id="172846"/>
    <lineage>
        <taxon>Eukaryota</taxon>
        <taxon>Metazoa</taxon>
        <taxon>Ecdysozoa</taxon>
        <taxon>Arthropoda</taxon>
        <taxon>Chelicerata</taxon>
        <taxon>Arachnida</taxon>
        <taxon>Araneae</taxon>
        <taxon>Araneomorphae</taxon>
        <taxon>Entelegynae</taxon>
        <taxon>Araneoidea</taxon>
        <taxon>Araneidae</taxon>
        <taxon>Caerostris</taxon>
    </lineage>
</organism>
<sequence>MSSEVSDVHDYMSKVLKNYDALRGKNVDLSQIPFWDAVIISASDFNQEKGYELQILKKQKRNELPASIPFHIFSDPPGYKIGCGGSTMYILEKVFEIYKTAMYNMRFLLIPAGGYSQRLPNLSILGKLFSPLPFGETKYQMLDLILATYLPFLKHMPPGVFLSSSDAIISFSISDNDSWSFENEGFTALAHPSPVIIGTTHGVYVLPQTENVEEGSTFMSECLRVLQKPSIEEMKEKGAIVKRSSYNNVADDDENIVFSDSAFFFDHTITKKLIKFYRNHKPITCELSSYGDFLQPLGLSASPSYIADKITSETLASLRSALYKDLYGAQLSILVLKNSNFHHLGTMQEYIDSLCVKNTFSEAFPMSKNSFSVFSIKELAPLYIQGPLINSIIHPLSVIPESTLLEYCDINVAINVGINCIISNIQIQGFTVQRLSFDIPNNTLLHTAILKDGQFVTVAFHVCENIKKAYKRDNALETEFFGKKMKVFLMQDDLVFDSQSDDVSLWEAKLFPICSSAEESLKRTLEIVLCVKECNTSLLNFKLDRRVSEWVSMKDVLLLKDTEAMVNYQNQLCEKIKLHKT</sequence>
<dbReference type="Proteomes" id="UP001054945">
    <property type="component" value="Unassembled WGS sequence"/>
</dbReference>
<keyword evidence="1" id="KW-0808">Transferase</keyword>
<feature type="domain" description="GDP-fucose pyrophosphorylase" evidence="3">
    <location>
        <begin position="101"/>
        <end position="515"/>
    </location>
</feature>
<keyword evidence="4" id="KW-0548">Nucleotidyltransferase</keyword>
<keyword evidence="2" id="KW-0547">Nucleotide-binding</keyword>
<evidence type="ECO:0000313" key="4">
    <source>
        <dbReference type="EMBL" id="GIX83803.1"/>
    </source>
</evidence>